<dbReference type="InterPro" id="IPR000601">
    <property type="entry name" value="PKD_dom"/>
</dbReference>
<evidence type="ECO:0000256" key="1">
    <source>
        <dbReference type="SAM" id="SignalP"/>
    </source>
</evidence>
<feature type="domain" description="PKD/Chitinase" evidence="2">
    <location>
        <begin position="34"/>
        <end position="122"/>
    </location>
</feature>
<sequence>MKKLYLILSIACLLFACKKETGPVMPETTDFIKSLNQTAYDENAGVTLQLKVFPYQHDTEVSVDWGDGKTDKVQFKPKEITADAIFTFSHKYAKNGTYKISFRAVNAVTSNSLETEVNITNKVPEPKADFSYEVLENGKVRFKNLSPEAGLKYYWNDTKTQNRSRLANPEFIYERNDSYPVFLTVEDKYGQKTTITKNVSITNAVTKETASFKGTILNEQYSFSEDGNECRTMLSETDPLSTKILNTIVLNVAGKKIEMTLNGMFHVLGSANPDFSINERVEKFRQYLVPGIKKIGVQTHDQWNASVKYENNGGTVIKQFTEVPDAQIEITDVKEIEQPALFDGLYKQAFWVTFKLKADFKQLGKIDGTLKIRYLVYRMD</sequence>
<dbReference type="SMART" id="SM00089">
    <property type="entry name" value="PKD"/>
    <property type="match status" value="2"/>
</dbReference>
<dbReference type="Proteomes" id="UP000293162">
    <property type="component" value="Unassembled WGS sequence"/>
</dbReference>
<dbReference type="PROSITE" id="PS51257">
    <property type="entry name" value="PROKAR_LIPOPROTEIN"/>
    <property type="match status" value="1"/>
</dbReference>
<dbReference type="Pfam" id="PF00801">
    <property type="entry name" value="PKD"/>
    <property type="match status" value="1"/>
</dbReference>
<gene>
    <name evidence="3" type="ORF">EWM59_21985</name>
</gene>
<dbReference type="CDD" id="cd00146">
    <property type="entry name" value="PKD"/>
    <property type="match status" value="1"/>
</dbReference>
<evidence type="ECO:0000313" key="4">
    <source>
        <dbReference type="Proteomes" id="UP000293162"/>
    </source>
</evidence>
<organism evidence="3 4">
    <name type="scientific">Emticicia agri</name>
    <dbReference type="NCBI Taxonomy" id="2492393"/>
    <lineage>
        <taxon>Bacteria</taxon>
        <taxon>Pseudomonadati</taxon>
        <taxon>Bacteroidota</taxon>
        <taxon>Cytophagia</taxon>
        <taxon>Cytophagales</taxon>
        <taxon>Leadbetterellaceae</taxon>
        <taxon>Emticicia</taxon>
    </lineage>
</organism>
<comment type="caution">
    <text evidence="3">The sequence shown here is derived from an EMBL/GenBank/DDBJ whole genome shotgun (WGS) entry which is preliminary data.</text>
</comment>
<evidence type="ECO:0000259" key="2">
    <source>
        <dbReference type="SMART" id="SM00089"/>
    </source>
</evidence>
<dbReference type="RefSeq" id="WP_130023410.1">
    <property type="nucleotide sequence ID" value="NZ_SEWF01000045.1"/>
</dbReference>
<dbReference type="SUPFAM" id="SSF49299">
    <property type="entry name" value="PKD domain"/>
    <property type="match status" value="2"/>
</dbReference>
<name>A0A4V1ZCP9_9BACT</name>
<dbReference type="Gene3D" id="2.60.40.10">
    <property type="entry name" value="Immunoglobulins"/>
    <property type="match status" value="2"/>
</dbReference>
<proteinExistence type="predicted"/>
<dbReference type="EMBL" id="SEWF01000045">
    <property type="protein sequence ID" value="RYU93420.1"/>
    <property type="molecule type" value="Genomic_DNA"/>
</dbReference>
<keyword evidence="4" id="KW-1185">Reference proteome</keyword>
<feature type="chain" id="PRO_5020766997" description="PKD/Chitinase domain-containing protein" evidence="1">
    <location>
        <begin position="19"/>
        <end position="380"/>
    </location>
</feature>
<feature type="signal peptide" evidence="1">
    <location>
        <begin position="1"/>
        <end position="18"/>
    </location>
</feature>
<dbReference type="InterPro" id="IPR013783">
    <property type="entry name" value="Ig-like_fold"/>
</dbReference>
<reference evidence="3 4" key="1">
    <citation type="submission" date="2019-02" db="EMBL/GenBank/DDBJ databases">
        <title>Bacterial novel species Emticicia sp. 17J42-9 isolated from soil.</title>
        <authorList>
            <person name="Jung H.-Y."/>
        </authorList>
    </citation>
    <scope>NUCLEOTIDE SEQUENCE [LARGE SCALE GENOMIC DNA]</scope>
    <source>
        <strain evidence="3 4">17J42-9</strain>
    </source>
</reference>
<dbReference type="OrthoDB" id="622252at2"/>
<dbReference type="InterPro" id="IPR035986">
    <property type="entry name" value="PKD_dom_sf"/>
</dbReference>
<evidence type="ECO:0000313" key="3">
    <source>
        <dbReference type="EMBL" id="RYU93420.1"/>
    </source>
</evidence>
<feature type="domain" description="PKD/Chitinase" evidence="2">
    <location>
        <begin position="127"/>
        <end position="204"/>
    </location>
</feature>
<dbReference type="AlphaFoldDB" id="A0A4V1ZCP9"/>
<dbReference type="InterPro" id="IPR022409">
    <property type="entry name" value="PKD/Chitinase_dom"/>
</dbReference>
<accession>A0A4V1ZCP9</accession>
<protein>
    <recommendedName>
        <fullName evidence="2">PKD/Chitinase domain-containing protein</fullName>
    </recommendedName>
</protein>
<keyword evidence="1" id="KW-0732">Signal</keyword>